<organism evidence="3 5">
    <name type="scientific">Dracunculus medinensis</name>
    <name type="common">Guinea worm</name>
    <dbReference type="NCBI Taxonomy" id="318479"/>
    <lineage>
        <taxon>Eukaryota</taxon>
        <taxon>Metazoa</taxon>
        <taxon>Ecdysozoa</taxon>
        <taxon>Nematoda</taxon>
        <taxon>Chromadorea</taxon>
        <taxon>Rhabditida</taxon>
        <taxon>Spirurina</taxon>
        <taxon>Dracunculoidea</taxon>
        <taxon>Dracunculidae</taxon>
        <taxon>Dracunculus</taxon>
    </lineage>
</organism>
<evidence type="ECO:0000313" key="4">
    <source>
        <dbReference type="Proteomes" id="UP000274756"/>
    </source>
</evidence>
<proteinExistence type="predicted"/>
<reference evidence="5" key="1">
    <citation type="submission" date="2017-02" db="UniProtKB">
        <authorList>
            <consortium name="WormBaseParasite"/>
        </authorList>
    </citation>
    <scope>IDENTIFICATION</scope>
</reference>
<sequence length="350" mass="39465">MVFKVVVNLYSPVGSLAKCLLKCACVNEESIIMNGQCHQNLDKEASIESQQSECKKGNCTIGETIVDYGCTRAEMKCADNMKFKIISNLQYGTHGLRKCLLQCEYDGGNFPEKNRERFEKVFYGKGKCKRENCALGEIIRASSCIQADTKCGTNMIFKTFVKLEPLSGSALFTRCILRCSCDSNNFIEKNRQCLRTTVDSVSRCVKKNCRLGEVTLDVPCRRIGDKCGINMIFNLVNETLKENSCFLRCDCEREFVEKDGRCVRSSILKEKTMIFANDSTTTNITVPGLPKIGKKFYNSDCRGTQLACGRNMKVISIWKNPVDQQNRFACIQFCACNDGFVEMNGRCVEY</sequence>
<reference evidence="2 4" key="2">
    <citation type="submission" date="2018-11" db="EMBL/GenBank/DDBJ databases">
        <authorList>
            <consortium name="Pathogen Informatics"/>
        </authorList>
    </citation>
    <scope>NUCLEOTIDE SEQUENCE [LARGE SCALE GENOMIC DNA]</scope>
</reference>
<feature type="domain" description="TIL-like" evidence="1">
    <location>
        <begin position="149"/>
        <end position="195"/>
    </location>
</feature>
<gene>
    <name evidence="2" type="ORF">DME_LOCUS4225</name>
</gene>
<feature type="domain" description="TIL-like" evidence="1">
    <location>
        <begin position="222"/>
        <end position="265"/>
    </location>
</feature>
<name>A0A0N4URZ5_DRAME</name>
<dbReference type="Proteomes" id="UP000038040">
    <property type="component" value="Unplaced"/>
</dbReference>
<dbReference type="AlphaFoldDB" id="A0A0N4URZ5"/>
<accession>A0A0N4URZ5</accession>
<feature type="domain" description="TIL-like" evidence="1">
    <location>
        <begin position="308"/>
        <end position="349"/>
    </location>
</feature>
<evidence type="ECO:0000313" key="5">
    <source>
        <dbReference type="WBParaSite" id="DME_0001082701-mRNA-1"/>
    </source>
</evidence>
<keyword evidence="4" id="KW-1185">Reference proteome</keyword>
<dbReference type="WBParaSite" id="DME_0001082701-mRNA-1">
    <property type="protein sequence ID" value="DME_0001082701-mRNA-1"/>
    <property type="gene ID" value="DME_0001082701"/>
</dbReference>
<evidence type="ECO:0000313" key="2">
    <source>
        <dbReference type="EMBL" id="VDN54252.1"/>
    </source>
</evidence>
<dbReference type="OrthoDB" id="6781148at2759"/>
<dbReference type="InterPro" id="IPR054450">
    <property type="entry name" value="TIL-like_dom"/>
</dbReference>
<evidence type="ECO:0000313" key="3">
    <source>
        <dbReference type="Proteomes" id="UP000038040"/>
    </source>
</evidence>
<evidence type="ECO:0000259" key="1">
    <source>
        <dbReference type="Pfam" id="PF22897"/>
    </source>
</evidence>
<dbReference type="Proteomes" id="UP000274756">
    <property type="component" value="Unassembled WGS sequence"/>
</dbReference>
<feature type="domain" description="TIL-like" evidence="1">
    <location>
        <begin position="1"/>
        <end position="37"/>
    </location>
</feature>
<dbReference type="Pfam" id="PF22897">
    <property type="entry name" value="TIL_2"/>
    <property type="match status" value="4"/>
</dbReference>
<protein>
    <submittedName>
        <fullName evidence="5">Activin_recp domain-containing protein</fullName>
    </submittedName>
</protein>
<dbReference type="EMBL" id="UYYG01000431">
    <property type="protein sequence ID" value="VDN54252.1"/>
    <property type="molecule type" value="Genomic_DNA"/>
</dbReference>